<dbReference type="RefSeq" id="WP_318785164.1">
    <property type="nucleotide sequence ID" value="NZ_JAWDKC010000008.1"/>
</dbReference>
<gene>
    <name evidence="2" type="ORF">MmiAt1_02930</name>
</gene>
<keyword evidence="3" id="KW-1185">Reference proteome</keyword>
<organism evidence="2 3">
    <name type="scientific">Methanimicrococcus hacksteinii</name>
    <dbReference type="NCBI Taxonomy" id="3028293"/>
    <lineage>
        <taxon>Archaea</taxon>
        <taxon>Methanobacteriati</taxon>
        <taxon>Methanobacteriota</taxon>
        <taxon>Stenosarchaea group</taxon>
        <taxon>Methanomicrobia</taxon>
        <taxon>Methanosarcinales</taxon>
        <taxon>Methanosarcinaceae</taxon>
        <taxon>Methanimicrococcus</taxon>
    </lineage>
</organism>
<feature type="region of interest" description="Disordered" evidence="1">
    <location>
        <begin position="40"/>
        <end position="64"/>
    </location>
</feature>
<name>A0ABU3VNH5_9EURY</name>
<reference evidence="2 3" key="1">
    <citation type="submission" date="2023-06" db="EMBL/GenBank/DDBJ databases">
        <title>Genome sequence of Methanimicrococcus sp. At1.</title>
        <authorList>
            <person name="Protasov E."/>
            <person name="Platt K."/>
            <person name="Poehlein A."/>
            <person name="Daniel R."/>
            <person name="Brune A."/>
        </authorList>
    </citation>
    <scope>NUCLEOTIDE SEQUENCE [LARGE SCALE GENOMIC DNA]</scope>
    <source>
        <strain evidence="2 3">At1</strain>
    </source>
</reference>
<protein>
    <submittedName>
        <fullName evidence="2">Uncharacterized protein</fullName>
    </submittedName>
</protein>
<sequence>MVKDMEEALEATKVLLSKMTPEEVDAMLIELGNDKAAPGSMFMSREDFKRKSEKNVGGQSTEII</sequence>
<proteinExistence type="predicted"/>
<evidence type="ECO:0000313" key="2">
    <source>
        <dbReference type="EMBL" id="MDV0444756.1"/>
    </source>
</evidence>
<evidence type="ECO:0000313" key="3">
    <source>
        <dbReference type="Proteomes" id="UP001272052"/>
    </source>
</evidence>
<dbReference type="EMBL" id="JAWDKC010000008">
    <property type="protein sequence ID" value="MDV0444756.1"/>
    <property type="molecule type" value="Genomic_DNA"/>
</dbReference>
<accession>A0ABU3VNH5</accession>
<feature type="compositionally biased region" description="Basic and acidic residues" evidence="1">
    <location>
        <begin position="44"/>
        <end position="54"/>
    </location>
</feature>
<comment type="caution">
    <text evidence="2">The sequence shown here is derived from an EMBL/GenBank/DDBJ whole genome shotgun (WGS) entry which is preliminary data.</text>
</comment>
<dbReference type="Proteomes" id="UP001272052">
    <property type="component" value="Unassembled WGS sequence"/>
</dbReference>
<evidence type="ECO:0000256" key="1">
    <source>
        <dbReference type="SAM" id="MobiDB-lite"/>
    </source>
</evidence>